<dbReference type="Gene3D" id="1.10.3730.20">
    <property type="match status" value="1"/>
</dbReference>
<feature type="transmembrane region" description="Helical" evidence="6">
    <location>
        <begin position="181"/>
        <end position="202"/>
    </location>
</feature>
<feature type="domain" description="EamA" evidence="7">
    <location>
        <begin position="156"/>
        <end position="289"/>
    </location>
</feature>
<dbReference type="Pfam" id="PF00892">
    <property type="entry name" value="EamA"/>
    <property type="match status" value="2"/>
</dbReference>
<feature type="transmembrane region" description="Helical" evidence="6">
    <location>
        <begin position="7"/>
        <end position="29"/>
    </location>
</feature>
<evidence type="ECO:0000259" key="7">
    <source>
        <dbReference type="Pfam" id="PF00892"/>
    </source>
</evidence>
<keyword evidence="5 6" id="KW-0472">Membrane</keyword>
<dbReference type="GO" id="GO:0016020">
    <property type="term" value="C:membrane"/>
    <property type="evidence" value="ECO:0007669"/>
    <property type="project" value="UniProtKB-SubCell"/>
</dbReference>
<dbReference type="RefSeq" id="WP_275418906.1">
    <property type="nucleotide sequence ID" value="NZ_CP106878.1"/>
</dbReference>
<feature type="transmembrane region" description="Helical" evidence="6">
    <location>
        <begin position="248"/>
        <end position="267"/>
    </location>
</feature>
<gene>
    <name evidence="8" type="ORF">OE104_07230</name>
</gene>
<feature type="transmembrane region" description="Helical" evidence="6">
    <location>
        <begin position="273"/>
        <end position="290"/>
    </location>
</feature>
<feature type="transmembrane region" description="Helical" evidence="6">
    <location>
        <begin position="132"/>
        <end position="150"/>
    </location>
</feature>
<evidence type="ECO:0000256" key="1">
    <source>
        <dbReference type="ARBA" id="ARBA00004127"/>
    </source>
</evidence>
<evidence type="ECO:0000256" key="6">
    <source>
        <dbReference type="SAM" id="Phobius"/>
    </source>
</evidence>
<feature type="transmembrane region" description="Helical" evidence="6">
    <location>
        <begin position="96"/>
        <end position="120"/>
    </location>
</feature>
<comment type="similarity">
    <text evidence="2">Belongs to the EamA transporter family.</text>
</comment>
<feature type="domain" description="EamA" evidence="7">
    <location>
        <begin position="10"/>
        <end position="143"/>
    </location>
</feature>
<keyword evidence="4 6" id="KW-1133">Transmembrane helix</keyword>
<protein>
    <submittedName>
        <fullName evidence="8">EamA family transporter</fullName>
    </submittedName>
</protein>
<dbReference type="SUPFAM" id="SSF103481">
    <property type="entry name" value="Multidrug resistance efflux transporter EmrE"/>
    <property type="match status" value="2"/>
</dbReference>
<dbReference type="InterPro" id="IPR000620">
    <property type="entry name" value="EamA_dom"/>
</dbReference>
<keyword evidence="9" id="KW-1185">Reference proteome</keyword>
<dbReference type="PANTHER" id="PTHR32322">
    <property type="entry name" value="INNER MEMBRANE TRANSPORTER"/>
    <property type="match status" value="1"/>
</dbReference>
<evidence type="ECO:0000313" key="9">
    <source>
        <dbReference type="Proteomes" id="UP001164718"/>
    </source>
</evidence>
<evidence type="ECO:0000256" key="4">
    <source>
        <dbReference type="ARBA" id="ARBA00022989"/>
    </source>
</evidence>
<sequence>MKRFQMYRSYIFIVLGAGLWGTIGVFVKYLQTAGFSSMEITAIRVIIAFLFLLFIGMIKYRPALKIRLKHFPLFIGTGVFSITFFNWSYFTAIKEMSISVSVILLYTAPAFVALLSWAFLGEKMNGRKITSIIATIIGCVLITGLTDIQAASITKFGLFIGLCSGFGYALYTIFGRISVRFYSSFTITFYTFLAATLFLLPASKLWEKGNDLFNGEVLLYSLALGFIPTVLAYILYTEGLKNVEGSVASIFATIEPVVALLIGLLLFDESFLPIQWLGTAFILFAVVNVNRSNRSSKQKWGWKANKGEIGNEGKW</sequence>
<keyword evidence="3 6" id="KW-0812">Transmembrane</keyword>
<dbReference type="AlphaFoldDB" id="A0A9E8RYW5"/>
<feature type="transmembrane region" description="Helical" evidence="6">
    <location>
        <begin position="41"/>
        <end position="58"/>
    </location>
</feature>
<evidence type="ECO:0000256" key="5">
    <source>
        <dbReference type="ARBA" id="ARBA00023136"/>
    </source>
</evidence>
<accession>A0A9E8RYW5</accession>
<evidence type="ECO:0000256" key="3">
    <source>
        <dbReference type="ARBA" id="ARBA00022692"/>
    </source>
</evidence>
<feature type="transmembrane region" description="Helical" evidence="6">
    <location>
        <begin position="70"/>
        <end position="90"/>
    </location>
</feature>
<dbReference type="InterPro" id="IPR050638">
    <property type="entry name" value="AA-Vitamin_Transporters"/>
</dbReference>
<dbReference type="PANTHER" id="PTHR32322:SF2">
    <property type="entry name" value="EAMA DOMAIN-CONTAINING PROTEIN"/>
    <property type="match status" value="1"/>
</dbReference>
<dbReference type="InterPro" id="IPR037185">
    <property type="entry name" value="EmrE-like"/>
</dbReference>
<feature type="transmembrane region" description="Helical" evidence="6">
    <location>
        <begin position="217"/>
        <end position="236"/>
    </location>
</feature>
<proteinExistence type="inferred from homology"/>
<feature type="transmembrane region" description="Helical" evidence="6">
    <location>
        <begin position="156"/>
        <end position="174"/>
    </location>
</feature>
<reference evidence="8" key="1">
    <citation type="submission" date="2022-09" db="EMBL/GenBank/DDBJ databases">
        <title>Complete Genomes of Fervidibacillus albus and Fervidibacillus halotolerans isolated from tidal flat sediments.</title>
        <authorList>
            <person name="Kwon K.K."/>
            <person name="Yang S.-H."/>
            <person name="Park M.J."/>
            <person name="Oh H.-M."/>
        </authorList>
    </citation>
    <scope>NUCLEOTIDE SEQUENCE</scope>
    <source>
        <strain evidence="8">MEBiC13591</strain>
    </source>
</reference>
<name>A0A9E8RYW5_9BACI</name>
<dbReference type="Proteomes" id="UP001164718">
    <property type="component" value="Chromosome"/>
</dbReference>
<evidence type="ECO:0000313" key="8">
    <source>
        <dbReference type="EMBL" id="WAA11087.1"/>
    </source>
</evidence>
<evidence type="ECO:0000256" key="2">
    <source>
        <dbReference type="ARBA" id="ARBA00007362"/>
    </source>
</evidence>
<comment type="subcellular location">
    <subcellularLocation>
        <location evidence="1">Endomembrane system</location>
        <topology evidence="1">Multi-pass membrane protein</topology>
    </subcellularLocation>
</comment>
<dbReference type="EMBL" id="CP106878">
    <property type="protein sequence ID" value="WAA11087.1"/>
    <property type="molecule type" value="Genomic_DNA"/>
</dbReference>
<dbReference type="KEGG" id="faf:OE104_07230"/>
<organism evidence="8 9">
    <name type="scientific">Fervidibacillus albus</name>
    <dbReference type="NCBI Taxonomy" id="2980026"/>
    <lineage>
        <taxon>Bacteria</taxon>
        <taxon>Bacillati</taxon>
        <taxon>Bacillota</taxon>
        <taxon>Bacilli</taxon>
        <taxon>Bacillales</taxon>
        <taxon>Bacillaceae</taxon>
        <taxon>Fervidibacillus</taxon>
    </lineage>
</organism>